<keyword evidence="6" id="KW-1185">Reference proteome</keyword>
<evidence type="ECO:0000313" key="5">
    <source>
        <dbReference type="EMBL" id="QGF24353.1"/>
    </source>
</evidence>
<accession>A0A5Q2FGW4</accession>
<evidence type="ECO:0000256" key="3">
    <source>
        <dbReference type="ARBA" id="ARBA00022729"/>
    </source>
</evidence>
<dbReference type="PANTHER" id="PTHR42953">
    <property type="entry name" value="HIGH-AFFINITY ZINC UPTAKE SYSTEM PROTEIN ZNUA-RELATED"/>
    <property type="match status" value="1"/>
</dbReference>
<dbReference type="PANTHER" id="PTHR42953:SF3">
    <property type="entry name" value="HIGH-AFFINITY ZINC UPTAKE SYSTEM PROTEIN ZNUA"/>
    <property type="match status" value="1"/>
</dbReference>
<feature type="region of interest" description="Disordered" evidence="4">
    <location>
        <begin position="1"/>
        <end position="31"/>
    </location>
</feature>
<evidence type="ECO:0000256" key="2">
    <source>
        <dbReference type="ARBA" id="ARBA00022448"/>
    </source>
</evidence>
<name>A0A5Q2FGW4_9ACTN</name>
<dbReference type="SUPFAM" id="SSF53807">
    <property type="entry name" value="Helical backbone' metal receptor"/>
    <property type="match status" value="1"/>
</dbReference>
<feature type="compositionally biased region" description="Basic residues" evidence="4">
    <location>
        <begin position="1"/>
        <end position="11"/>
    </location>
</feature>
<dbReference type="GO" id="GO:0046872">
    <property type="term" value="F:metal ion binding"/>
    <property type="evidence" value="ECO:0007669"/>
    <property type="project" value="InterPro"/>
</dbReference>
<dbReference type="AlphaFoldDB" id="A0A5Q2FGW4"/>
<keyword evidence="2" id="KW-0813">Transport</keyword>
<proteinExistence type="inferred from homology"/>
<evidence type="ECO:0000256" key="1">
    <source>
        <dbReference type="ARBA" id="ARBA00011028"/>
    </source>
</evidence>
<organism evidence="5 6">
    <name type="scientific">Raineyella fluvialis</name>
    <dbReference type="NCBI Taxonomy" id="2662261"/>
    <lineage>
        <taxon>Bacteria</taxon>
        <taxon>Bacillati</taxon>
        <taxon>Actinomycetota</taxon>
        <taxon>Actinomycetes</taxon>
        <taxon>Propionibacteriales</taxon>
        <taxon>Propionibacteriaceae</taxon>
        <taxon>Raineyella</taxon>
    </lineage>
</organism>
<dbReference type="GO" id="GO:0030001">
    <property type="term" value="P:metal ion transport"/>
    <property type="evidence" value="ECO:0007669"/>
    <property type="project" value="InterPro"/>
</dbReference>
<protein>
    <recommendedName>
        <fullName evidence="7">Zinc transport system substrate-binding protein</fullName>
    </recommendedName>
</protein>
<evidence type="ECO:0008006" key="7">
    <source>
        <dbReference type="Google" id="ProtNLM"/>
    </source>
</evidence>
<dbReference type="Proteomes" id="UP000386847">
    <property type="component" value="Chromosome"/>
</dbReference>
<dbReference type="InterPro" id="IPR050492">
    <property type="entry name" value="Bact_metal-bind_prot9"/>
</dbReference>
<evidence type="ECO:0000256" key="4">
    <source>
        <dbReference type="SAM" id="MobiDB-lite"/>
    </source>
</evidence>
<gene>
    <name evidence="5" type="ORF">Rai3103_12545</name>
</gene>
<dbReference type="Pfam" id="PF01297">
    <property type="entry name" value="ZnuA"/>
    <property type="match status" value="1"/>
</dbReference>
<dbReference type="InterPro" id="IPR006127">
    <property type="entry name" value="ZnuA-like"/>
</dbReference>
<dbReference type="KEGG" id="rain:Rai3103_12545"/>
<comment type="similarity">
    <text evidence="1">Belongs to the bacterial solute-binding protein 9 family.</text>
</comment>
<sequence length="115" mass="12326">MRATRVRHLPRGVRLSGPPLHPPADLHPGMDASVEPTAARIAEVSDLAKREGITTIFYETAVSPAVSQAIARDAGLRTDVLDPLEAKPTDTTRGADYLGVMRANLQSLRTANGCR</sequence>
<reference evidence="5 6" key="1">
    <citation type="submission" date="2019-10" db="EMBL/GenBank/DDBJ databases">
        <title>Genomic analysis of Raineyella sp. CBA3103.</title>
        <authorList>
            <person name="Roh S.W."/>
        </authorList>
    </citation>
    <scope>NUCLEOTIDE SEQUENCE [LARGE SCALE GENOMIC DNA]</scope>
    <source>
        <strain evidence="5 6">CBA3103</strain>
    </source>
</reference>
<dbReference type="Gene3D" id="3.40.50.1980">
    <property type="entry name" value="Nitrogenase molybdenum iron protein domain"/>
    <property type="match status" value="1"/>
</dbReference>
<keyword evidence="3" id="KW-0732">Signal</keyword>
<evidence type="ECO:0000313" key="6">
    <source>
        <dbReference type="Proteomes" id="UP000386847"/>
    </source>
</evidence>
<dbReference type="EMBL" id="CP045725">
    <property type="protein sequence ID" value="QGF24353.1"/>
    <property type="molecule type" value="Genomic_DNA"/>
</dbReference>